<dbReference type="InterPro" id="IPR052701">
    <property type="entry name" value="GAG_Ulvan_Degrading_Sulfatases"/>
</dbReference>
<comment type="caution">
    <text evidence="2">The sequence shown here is derived from an EMBL/GenBank/DDBJ whole genome shotgun (WGS) entry which is preliminary data.</text>
</comment>
<proteinExistence type="predicted"/>
<dbReference type="EMBL" id="SOIZ01000295">
    <property type="protein sequence ID" value="TET60512.1"/>
    <property type="molecule type" value="Genomic_DNA"/>
</dbReference>
<dbReference type="InterPro" id="IPR000917">
    <property type="entry name" value="Sulfatase_N"/>
</dbReference>
<accession>A0A523W0I6</accession>
<sequence>MKNVILLTLDTLRKDILGCYGDENGLTPFFDSLDDKCIKFTRAQSVGPYTQASFPGILTSSYYLEYGKEKKLSPKRTLISEVLQKAGIMTAGFHSNPYLSDYFGWNRGWDVFYDSMDEDVSPEVPYLKGNEINSKVGEWLSSHTRRGEYRPFFLWLHYMDVHEPYIPERKYIDMVDPSINLTRDEMLNLFKNVVLKRDMPNEKTLKLLKKLYHAHVREIDGYTKDFFDLLGELNLLRDSVVVITSDHGDEFGEHGGLSHDGKMYSELIDVPLLVYDDDRARGEVHNTLLSNVDIPPTIVHLFGLEPVRDFQGRSLLPPGDYAEKGCFGEAIGKIGHKEKDTDKPVYFYRVNDLKTIYRESGNIWEMYNLKEDPKEIKNIIDTSSEARDMKEKLRSRAERRARE</sequence>
<dbReference type="AlphaFoldDB" id="A0A523W0I6"/>
<dbReference type="PANTHER" id="PTHR43751">
    <property type="entry name" value="SULFATASE"/>
    <property type="match status" value="1"/>
</dbReference>
<dbReference type="Proteomes" id="UP000319130">
    <property type="component" value="Unassembled WGS sequence"/>
</dbReference>
<dbReference type="Pfam" id="PF00884">
    <property type="entry name" value="Sulfatase"/>
    <property type="match status" value="1"/>
</dbReference>
<dbReference type="CDD" id="cd16148">
    <property type="entry name" value="sulfatase_like"/>
    <property type="match status" value="1"/>
</dbReference>
<dbReference type="InterPro" id="IPR017850">
    <property type="entry name" value="Alkaline_phosphatase_core_sf"/>
</dbReference>
<evidence type="ECO:0000313" key="2">
    <source>
        <dbReference type="EMBL" id="TET60512.1"/>
    </source>
</evidence>
<feature type="domain" description="Sulfatase N-terminal" evidence="1">
    <location>
        <begin position="2"/>
        <end position="303"/>
    </location>
</feature>
<gene>
    <name evidence="2" type="ORF">E3J48_06585</name>
</gene>
<name>A0A523W0I6_UNCAE</name>
<dbReference type="Gene3D" id="3.40.720.10">
    <property type="entry name" value="Alkaline Phosphatase, subunit A"/>
    <property type="match status" value="1"/>
</dbReference>
<organism evidence="2 3">
    <name type="scientific">Aerophobetes bacterium</name>
    <dbReference type="NCBI Taxonomy" id="2030807"/>
    <lineage>
        <taxon>Bacteria</taxon>
        <taxon>Candidatus Aerophobota</taxon>
    </lineage>
</organism>
<reference evidence="2 3" key="1">
    <citation type="submission" date="2019-03" db="EMBL/GenBank/DDBJ databases">
        <title>Metabolic potential of uncultured bacteria and archaea associated with petroleum seepage in deep-sea sediments.</title>
        <authorList>
            <person name="Dong X."/>
            <person name="Hubert C."/>
        </authorList>
    </citation>
    <scope>NUCLEOTIDE SEQUENCE [LARGE SCALE GENOMIC DNA]</scope>
    <source>
        <strain evidence="2">E29_bin52</strain>
    </source>
</reference>
<evidence type="ECO:0000259" key="1">
    <source>
        <dbReference type="Pfam" id="PF00884"/>
    </source>
</evidence>
<evidence type="ECO:0000313" key="3">
    <source>
        <dbReference type="Proteomes" id="UP000319130"/>
    </source>
</evidence>
<dbReference type="SUPFAM" id="SSF53649">
    <property type="entry name" value="Alkaline phosphatase-like"/>
    <property type="match status" value="1"/>
</dbReference>
<protein>
    <recommendedName>
        <fullName evidence="1">Sulfatase N-terminal domain-containing protein</fullName>
    </recommendedName>
</protein>
<dbReference type="PANTHER" id="PTHR43751:SF3">
    <property type="entry name" value="SULFATASE N-TERMINAL DOMAIN-CONTAINING PROTEIN"/>
    <property type="match status" value="1"/>
</dbReference>